<keyword evidence="2" id="KW-0812">Transmembrane</keyword>
<dbReference type="PANTHER" id="PTHR35797">
    <property type="entry name" value="PROTEASE-RELATED"/>
    <property type="match status" value="1"/>
</dbReference>
<proteinExistence type="predicted"/>
<dbReference type="InterPro" id="IPR003675">
    <property type="entry name" value="Rce1/LyrA-like_dom"/>
</dbReference>
<keyword evidence="5" id="KW-1185">Reference proteome</keyword>
<dbReference type="InterPro" id="IPR042150">
    <property type="entry name" value="MmRce1-like"/>
</dbReference>
<evidence type="ECO:0000313" key="4">
    <source>
        <dbReference type="EMBL" id="MFC4693237.1"/>
    </source>
</evidence>
<keyword evidence="2" id="KW-0472">Membrane</keyword>
<accession>A0ABV9LH67</accession>
<evidence type="ECO:0000256" key="1">
    <source>
        <dbReference type="SAM" id="MobiDB-lite"/>
    </source>
</evidence>
<gene>
    <name evidence="4" type="ORF">ACFO3M_07555</name>
</gene>
<dbReference type="GO" id="GO:0016787">
    <property type="term" value="F:hydrolase activity"/>
    <property type="evidence" value="ECO:0007669"/>
    <property type="project" value="UniProtKB-KW"/>
</dbReference>
<dbReference type="PANTHER" id="PTHR35797:SF1">
    <property type="entry name" value="PROTEASE"/>
    <property type="match status" value="1"/>
</dbReference>
<reference evidence="5" key="1">
    <citation type="journal article" date="2019" name="Int. J. Syst. Evol. Microbiol.">
        <title>The Global Catalogue of Microorganisms (GCM) 10K type strain sequencing project: providing services to taxonomists for standard genome sequencing and annotation.</title>
        <authorList>
            <consortium name="The Broad Institute Genomics Platform"/>
            <consortium name="The Broad Institute Genome Sequencing Center for Infectious Disease"/>
            <person name="Wu L."/>
            <person name="Ma J."/>
        </authorList>
    </citation>
    <scope>NUCLEOTIDE SEQUENCE [LARGE SCALE GENOMIC DNA]</scope>
    <source>
        <strain evidence="5">CCUG 62763</strain>
    </source>
</reference>
<dbReference type="EMBL" id="JBHSGR010000006">
    <property type="protein sequence ID" value="MFC4693237.1"/>
    <property type="molecule type" value="Genomic_DNA"/>
</dbReference>
<feature type="domain" description="CAAX prenyl protease 2/Lysostaphin resistance protein A-like" evidence="3">
    <location>
        <begin position="2"/>
        <end position="102"/>
    </location>
</feature>
<feature type="transmembrane region" description="Helical" evidence="2">
    <location>
        <begin position="30"/>
        <end position="48"/>
    </location>
</feature>
<organism evidence="4 5">
    <name type="scientific">Geodermatophilus arenarius</name>
    <dbReference type="NCBI Taxonomy" id="1137990"/>
    <lineage>
        <taxon>Bacteria</taxon>
        <taxon>Bacillati</taxon>
        <taxon>Actinomycetota</taxon>
        <taxon>Actinomycetes</taxon>
        <taxon>Geodermatophilales</taxon>
        <taxon>Geodermatophilaceae</taxon>
        <taxon>Geodermatophilus</taxon>
    </lineage>
</organism>
<evidence type="ECO:0000313" key="5">
    <source>
        <dbReference type="Proteomes" id="UP001596025"/>
    </source>
</evidence>
<dbReference type="Pfam" id="PF02517">
    <property type="entry name" value="Rce1-like"/>
    <property type="match status" value="1"/>
</dbReference>
<feature type="transmembrane region" description="Helical" evidence="2">
    <location>
        <begin position="112"/>
        <end position="129"/>
    </location>
</feature>
<sequence>MFWVANLVFFGFGEEIGWRGFLQPQLERRYPLVTAANVVAIVWAGWHLPLFGITPSYRAMPAVGFVGFAASIWVASWIFAWLSGIGRGSLLVVAVFHSWFDIATTSPLGPDVLPTAMGAGVTLIGLLLLRRLLRAQEADTPRPAAPGTPDGPTSDTAGRSAV</sequence>
<comment type="caution">
    <text evidence="4">The sequence shown here is derived from an EMBL/GenBank/DDBJ whole genome shotgun (WGS) entry which is preliminary data.</text>
</comment>
<dbReference type="EC" id="3.4.-.-" evidence="4"/>
<keyword evidence="2" id="KW-1133">Transmembrane helix</keyword>
<name>A0ABV9LH67_9ACTN</name>
<keyword evidence="4" id="KW-0378">Hydrolase</keyword>
<feature type="transmembrane region" description="Helical" evidence="2">
    <location>
        <begin position="60"/>
        <end position="82"/>
    </location>
</feature>
<feature type="compositionally biased region" description="Polar residues" evidence="1">
    <location>
        <begin position="151"/>
        <end position="162"/>
    </location>
</feature>
<feature type="region of interest" description="Disordered" evidence="1">
    <location>
        <begin position="139"/>
        <end position="162"/>
    </location>
</feature>
<evidence type="ECO:0000259" key="3">
    <source>
        <dbReference type="Pfam" id="PF02517"/>
    </source>
</evidence>
<dbReference type="Proteomes" id="UP001596025">
    <property type="component" value="Unassembled WGS sequence"/>
</dbReference>
<evidence type="ECO:0000256" key="2">
    <source>
        <dbReference type="SAM" id="Phobius"/>
    </source>
</evidence>
<protein>
    <submittedName>
        <fullName evidence="4">CPBP family intramembrane glutamic endopeptidase</fullName>
        <ecNumber evidence="4">3.4.-.-</ecNumber>
    </submittedName>
</protein>